<protein>
    <recommendedName>
        <fullName evidence="12">ABC transporter ATP-binding protein</fullName>
    </recommendedName>
</protein>
<dbReference type="PANTHER" id="PTHR43394">
    <property type="entry name" value="ATP-DEPENDENT PERMEASE MDL1, MITOCHONDRIAL"/>
    <property type="match status" value="1"/>
</dbReference>
<sequence length="556" mass="64540">MNKKSLLLYYMNKHKMTFCLVVFFTALQALFGACFAIFFERFIDYANTVTALGFDSDEFVKKVIYLLIYIIVYVFINFMRRILRSELIVQTDYDIKRDFFQTILSKDVQEYHIKETGFYLSRFTEDIPTIINDYILEFFNLVLYLCQSVFTVIVAFYINWIIASIYMVLSFVIIVYTSLFEKKFKDLRMEMSSRNAEYLTGLKMYLEGYDYIKLQRAEEIFLRSFENKINVLNKTKKQWWLLDSYYSPGNAFLTLLLTFASIVFATFFYVNGVFSIGLLTASIYLSTEIFNPISNLFEQITYLKGNKQIADTVFGELLNVKRDAGNALEEVQDCLLENVSVKYPGSDQYILQQVNVRFPIGKKYLVVGSSGIGKSTLLKLLSGQIDYEGNIFLNQQELRTIDKRNLYQRIGYMPQSGFIFTDTIKNNIDVCRKHSDEDVYSIAEKVQLESFVKSKGMDSIVSEEILEVSGGEKQRLCLARVLISMPEILLLDEVTAALDAETSYQIETLITSLDMTLFYVCHKLSPDIVSRFDYVVTFEDKNIIIKDSSQYVSSRY</sequence>
<dbReference type="Proteomes" id="UP000054874">
    <property type="component" value="Unassembled WGS sequence"/>
</dbReference>
<proteinExistence type="predicted"/>
<dbReference type="Gene3D" id="3.40.50.300">
    <property type="entry name" value="P-loop containing nucleotide triphosphate hydrolases"/>
    <property type="match status" value="1"/>
</dbReference>
<dbReference type="InterPro" id="IPR039421">
    <property type="entry name" value="Type_1_exporter"/>
</dbReference>
<dbReference type="GO" id="GO:0015421">
    <property type="term" value="F:ABC-type oligopeptide transporter activity"/>
    <property type="evidence" value="ECO:0007669"/>
    <property type="project" value="TreeGrafter"/>
</dbReference>
<evidence type="ECO:0008006" key="12">
    <source>
        <dbReference type="Google" id="ProtNLM"/>
    </source>
</evidence>
<gene>
    <name evidence="10" type="ORF">ASU35_13530</name>
</gene>
<dbReference type="EMBL" id="LNAM01000179">
    <property type="protein sequence ID" value="KSV58240.1"/>
    <property type="molecule type" value="Genomic_DNA"/>
</dbReference>
<keyword evidence="11" id="KW-1185">Reference proteome</keyword>
<dbReference type="Pfam" id="PF00664">
    <property type="entry name" value="ABC_membrane"/>
    <property type="match status" value="1"/>
</dbReference>
<reference evidence="10 11" key="1">
    <citation type="submission" date="2015-11" db="EMBL/GenBank/DDBJ databases">
        <title>Butyribacter intestini gen. nov., sp. nov., a butyric acid-producing bacterium of the family Lachnospiraceae isolated from the human faeces.</title>
        <authorList>
            <person name="Zou Y."/>
            <person name="Xue W."/>
            <person name="Luo G."/>
            <person name="Lv M."/>
        </authorList>
    </citation>
    <scope>NUCLEOTIDE SEQUENCE [LARGE SCALE GENOMIC DNA]</scope>
    <source>
        <strain evidence="10 11">ACET-33324</strain>
    </source>
</reference>
<dbReference type="InterPro" id="IPR003593">
    <property type="entry name" value="AAA+_ATPase"/>
</dbReference>
<dbReference type="Gene3D" id="1.20.1560.10">
    <property type="entry name" value="ABC transporter type 1, transmembrane domain"/>
    <property type="match status" value="1"/>
</dbReference>
<dbReference type="PROSITE" id="PS00211">
    <property type="entry name" value="ABC_TRANSPORTER_1"/>
    <property type="match status" value="1"/>
</dbReference>
<dbReference type="RefSeq" id="WP_058353515.1">
    <property type="nucleotide sequence ID" value="NZ_CABMMD010000179.1"/>
</dbReference>
<dbReference type="InterPro" id="IPR011527">
    <property type="entry name" value="ABC1_TM_dom"/>
</dbReference>
<feature type="domain" description="ABC transporter" evidence="8">
    <location>
        <begin position="336"/>
        <end position="556"/>
    </location>
</feature>
<dbReference type="GO" id="GO:0005524">
    <property type="term" value="F:ATP binding"/>
    <property type="evidence" value="ECO:0007669"/>
    <property type="project" value="UniProtKB-KW"/>
</dbReference>
<keyword evidence="5 7" id="KW-1133">Transmembrane helix</keyword>
<accession>A0A0V8QCD0</accession>
<dbReference type="PROSITE" id="PS50893">
    <property type="entry name" value="ABC_TRANSPORTER_2"/>
    <property type="match status" value="1"/>
</dbReference>
<evidence type="ECO:0000256" key="6">
    <source>
        <dbReference type="ARBA" id="ARBA00023136"/>
    </source>
</evidence>
<feature type="transmembrane region" description="Helical" evidence="7">
    <location>
        <begin position="60"/>
        <end position="78"/>
    </location>
</feature>
<dbReference type="AlphaFoldDB" id="A0A0V8QCD0"/>
<evidence type="ECO:0000313" key="10">
    <source>
        <dbReference type="EMBL" id="KSV58240.1"/>
    </source>
</evidence>
<keyword evidence="4" id="KW-0067">ATP-binding</keyword>
<evidence type="ECO:0000256" key="7">
    <source>
        <dbReference type="SAM" id="Phobius"/>
    </source>
</evidence>
<dbReference type="SMART" id="SM00382">
    <property type="entry name" value="AAA"/>
    <property type="match status" value="1"/>
</dbReference>
<dbReference type="InterPro" id="IPR003439">
    <property type="entry name" value="ABC_transporter-like_ATP-bd"/>
</dbReference>
<dbReference type="InterPro" id="IPR036640">
    <property type="entry name" value="ABC1_TM_sf"/>
</dbReference>
<dbReference type="STRING" id="290052.ASU35_13530"/>
<evidence type="ECO:0000256" key="4">
    <source>
        <dbReference type="ARBA" id="ARBA00022840"/>
    </source>
</evidence>
<evidence type="ECO:0000256" key="3">
    <source>
        <dbReference type="ARBA" id="ARBA00022741"/>
    </source>
</evidence>
<dbReference type="PROSITE" id="PS50929">
    <property type="entry name" value="ABC_TM1F"/>
    <property type="match status" value="1"/>
</dbReference>
<dbReference type="GO" id="GO:0016887">
    <property type="term" value="F:ATP hydrolysis activity"/>
    <property type="evidence" value="ECO:0007669"/>
    <property type="project" value="InterPro"/>
</dbReference>
<name>A0A0V8QCD0_9FIRM</name>
<evidence type="ECO:0000259" key="8">
    <source>
        <dbReference type="PROSITE" id="PS50893"/>
    </source>
</evidence>
<keyword evidence="2 7" id="KW-0812">Transmembrane</keyword>
<dbReference type="GO" id="GO:0005886">
    <property type="term" value="C:plasma membrane"/>
    <property type="evidence" value="ECO:0007669"/>
    <property type="project" value="UniProtKB-SubCell"/>
</dbReference>
<comment type="caution">
    <text evidence="10">The sequence shown here is derived from an EMBL/GenBank/DDBJ whole genome shotgun (WGS) entry which is preliminary data.</text>
</comment>
<dbReference type="CDD" id="cd03228">
    <property type="entry name" value="ABCC_MRP_Like"/>
    <property type="match status" value="1"/>
</dbReference>
<dbReference type="PANTHER" id="PTHR43394:SF1">
    <property type="entry name" value="ATP-BINDING CASSETTE SUB-FAMILY B MEMBER 10, MITOCHONDRIAL"/>
    <property type="match status" value="1"/>
</dbReference>
<feature type="transmembrane region" description="Helical" evidence="7">
    <location>
        <begin position="138"/>
        <end position="158"/>
    </location>
</feature>
<keyword evidence="3" id="KW-0547">Nucleotide-binding</keyword>
<dbReference type="InterPro" id="IPR017871">
    <property type="entry name" value="ABC_transporter-like_CS"/>
</dbReference>
<organism evidence="10 11">
    <name type="scientific">Acetivibrio ethanolgignens</name>
    <dbReference type="NCBI Taxonomy" id="290052"/>
    <lineage>
        <taxon>Bacteria</taxon>
        <taxon>Bacillati</taxon>
        <taxon>Bacillota</taxon>
        <taxon>Clostridia</taxon>
        <taxon>Eubacteriales</taxon>
        <taxon>Oscillospiraceae</taxon>
        <taxon>Acetivibrio</taxon>
    </lineage>
</organism>
<evidence type="ECO:0000256" key="2">
    <source>
        <dbReference type="ARBA" id="ARBA00022692"/>
    </source>
</evidence>
<feature type="transmembrane region" description="Helical" evidence="7">
    <location>
        <begin position="164"/>
        <end position="181"/>
    </location>
</feature>
<comment type="subcellular location">
    <subcellularLocation>
        <location evidence="1">Cell membrane</location>
        <topology evidence="1">Multi-pass membrane protein</topology>
    </subcellularLocation>
</comment>
<evidence type="ECO:0000256" key="5">
    <source>
        <dbReference type="ARBA" id="ARBA00022989"/>
    </source>
</evidence>
<evidence type="ECO:0000259" key="9">
    <source>
        <dbReference type="PROSITE" id="PS50929"/>
    </source>
</evidence>
<evidence type="ECO:0000256" key="1">
    <source>
        <dbReference type="ARBA" id="ARBA00004651"/>
    </source>
</evidence>
<dbReference type="SUPFAM" id="SSF90123">
    <property type="entry name" value="ABC transporter transmembrane region"/>
    <property type="match status" value="1"/>
</dbReference>
<dbReference type="Pfam" id="PF00005">
    <property type="entry name" value="ABC_tran"/>
    <property type="match status" value="1"/>
</dbReference>
<keyword evidence="6 7" id="KW-0472">Membrane</keyword>
<dbReference type="SUPFAM" id="SSF52540">
    <property type="entry name" value="P-loop containing nucleoside triphosphate hydrolases"/>
    <property type="match status" value="1"/>
</dbReference>
<feature type="domain" description="ABC transmembrane type-1" evidence="9">
    <location>
        <begin position="20"/>
        <end position="305"/>
    </location>
</feature>
<dbReference type="InterPro" id="IPR027417">
    <property type="entry name" value="P-loop_NTPase"/>
</dbReference>
<dbReference type="PROSITE" id="PS51257">
    <property type="entry name" value="PROKAR_LIPOPROTEIN"/>
    <property type="match status" value="1"/>
</dbReference>
<feature type="transmembrane region" description="Helical" evidence="7">
    <location>
        <begin position="252"/>
        <end position="285"/>
    </location>
</feature>
<evidence type="ECO:0000313" key="11">
    <source>
        <dbReference type="Proteomes" id="UP000054874"/>
    </source>
</evidence>